<name>M1DTV6_SOLTU</name>
<dbReference type="HOGENOM" id="CLU_1858779_0_0_1"/>
<reference evidence="1" key="2">
    <citation type="submission" date="2015-06" db="UniProtKB">
        <authorList>
            <consortium name="EnsemblPlants"/>
        </authorList>
    </citation>
    <scope>IDENTIFICATION</scope>
    <source>
        <strain evidence="1">DM1-3 516 R44</strain>
    </source>
</reference>
<protein>
    <submittedName>
        <fullName evidence="1">Uncharacterized protein</fullName>
    </submittedName>
</protein>
<dbReference type="EnsemblPlants" id="PGSC0003DMT400094313">
    <property type="protein sequence ID" value="PGSC0003DMT400094313"/>
    <property type="gene ID" value="PGSC0003DMG400043884"/>
</dbReference>
<dbReference type="Proteomes" id="UP000011115">
    <property type="component" value="Unassembled WGS sequence"/>
</dbReference>
<reference evidence="2" key="1">
    <citation type="journal article" date="2011" name="Nature">
        <title>Genome sequence and analysis of the tuber crop potato.</title>
        <authorList>
            <consortium name="The Potato Genome Sequencing Consortium"/>
        </authorList>
    </citation>
    <scope>NUCLEOTIDE SEQUENCE [LARGE SCALE GENOMIC DNA]</scope>
    <source>
        <strain evidence="2">cv. DM1-3 516 R44</strain>
    </source>
</reference>
<organism evidence="1 2">
    <name type="scientific">Solanum tuberosum</name>
    <name type="common">Potato</name>
    <dbReference type="NCBI Taxonomy" id="4113"/>
    <lineage>
        <taxon>Eukaryota</taxon>
        <taxon>Viridiplantae</taxon>
        <taxon>Streptophyta</taxon>
        <taxon>Embryophyta</taxon>
        <taxon>Tracheophyta</taxon>
        <taxon>Spermatophyta</taxon>
        <taxon>Magnoliopsida</taxon>
        <taxon>eudicotyledons</taxon>
        <taxon>Gunneridae</taxon>
        <taxon>Pentapetalae</taxon>
        <taxon>asterids</taxon>
        <taxon>lamiids</taxon>
        <taxon>Solanales</taxon>
        <taxon>Solanaceae</taxon>
        <taxon>Solanoideae</taxon>
        <taxon>Solaneae</taxon>
        <taxon>Solanum</taxon>
    </lineage>
</organism>
<dbReference type="AlphaFoldDB" id="M1DTV6"/>
<dbReference type="InParanoid" id="M1DTV6"/>
<dbReference type="Gramene" id="PGSC0003DMT400094313">
    <property type="protein sequence ID" value="PGSC0003DMT400094313"/>
    <property type="gene ID" value="PGSC0003DMG400043884"/>
</dbReference>
<evidence type="ECO:0000313" key="1">
    <source>
        <dbReference type="EnsemblPlants" id="PGSC0003DMT400094313"/>
    </source>
</evidence>
<dbReference type="PaxDb" id="4113-PGSC0003DMT400094313"/>
<proteinExistence type="predicted"/>
<keyword evidence="2" id="KW-1185">Reference proteome</keyword>
<sequence>MEFQDEQNPMCLSSNIVLAENECQMPSQTNEATDEVIEIEKGRFTSKAWKYFKPVKINGVRVSVCSISSFAGDTISLGVIMAEISDMVLGVTLGMTVAKMNLCSHRASKCSNRYLFSLPLPHLLPRALVKAVHSGIRD</sequence>
<evidence type="ECO:0000313" key="2">
    <source>
        <dbReference type="Proteomes" id="UP000011115"/>
    </source>
</evidence>
<accession>M1DTV6</accession>